<keyword evidence="3 4" id="KW-0408">Iron</keyword>
<keyword evidence="5" id="KW-0812">Transmembrane</keyword>
<dbReference type="RefSeq" id="WP_100791825.1">
    <property type="nucleotide sequence ID" value="NZ_NPDQ01000008.1"/>
</dbReference>
<feature type="domain" description="Cytochrome c" evidence="6">
    <location>
        <begin position="62"/>
        <end position="220"/>
    </location>
</feature>
<evidence type="ECO:0000256" key="5">
    <source>
        <dbReference type="SAM" id="Phobius"/>
    </source>
</evidence>
<name>A0A2M9XXQ9_9LEPT</name>
<dbReference type="Proteomes" id="UP000297891">
    <property type="component" value="Unassembled WGS sequence"/>
</dbReference>
<keyword evidence="2 4" id="KW-0479">Metal-binding</keyword>
<dbReference type="NCBIfam" id="NF011055">
    <property type="entry name" value="PRK14487.1"/>
    <property type="match status" value="1"/>
</dbReference>
<gene>
    <name evidence="7" type="primary">ccoO</name>
    <name evidence="7" type="ORF">EHQ30_11275</name>
</gene>
<evidence type="ECO:0000313" key="8">
    <source>
        <dbReference type="Proteomes" id="UP000297891"/>
    </source>
</evidence>
<evidence type="ECO:0000256" key="1">
    <source>
        <dbReference type="ARBA" id="ARBA00022617"/>
    </source>
</evidence>
<keyword evidence="8" id="KW-1185">Reference proteome</keyword>
<evidence type="ECO:0000259" key="6">
    <source>
        <dbReference type="PROSITE" id="PS51007"/>
    </source>
</evidence>
<organism evidence="7 8">
    <name type="scientific">Leptospira brenneri</name>
    <dbReference type="NCBI Taxonomy" id="2023182"/>
    <lineage>
        <taxon>Bacteria</taxon>
        <taxon>Pseudomonadati</taxon>
        <taxon>Spirochaetota</taxon>
        <taxon>Spirochaetia</taxon>
        <taxon>Leptospirales</taxon>
        <taxon>Leptospiraceae</taxon>
        <taxon>Leptospira</taxon>
    </lineage>
</organism>
<accession>A0A2M9XXQ9</accession>
<feature type="transmembrane region" description="Helical" evidence="5">
    <location>
        <begin position="25"/>
        <end position="47"/>
    </location>
</feature>
<keyword evidence="1 4" id="KW-0349">Heme</keyword>
<dbReference type="InterPro" id="IPR009056">
    <property type="entry name" value="Cyt_c-like_dom"/>
</dbReference>
<evidence type="ECO:0000313" key="7">
    <source>
        <dbReference type="EMBL" id="TGK92811.1"/>
    </source>
</evidence>
<keyword evidence="5" id="KW-1133">Transmembrane helix</keyword>
<dbReference type="Pfam" id="PF02433">
    <property type="entry name" value="FixO"/>
    <property type="match status" value="1"/>
</dbReference>
<protein>
    <submittedName>
        <fullName evidence="7">Cytochrome-c oxidase, cbb3-type subunit II</fullName>
        <ecNumber evidence="7">1.9.3.1</ecNumber>
    </submittedName>
</protein>
<dbReference type="NCBIfam" id="TIGR00781">
    <property type="entry name" value="ccoO"/>
    <property type="match status" value="1"/>
</dbReference>
<evidence type="ECO:0000256" key="3">
    <source>
        <dbReference type="ARBA" id="ARBA00023004"/>
    </source>
</evidence>
<dbReference type="Gene3D" id="1.10.760.10">
    <property type="entry name" value="Cytochrome c-like domain"/>
    <property type="match status" value="1"/>
</dbReference>
<sequence>MFGFNKFLDWFSEIADHWDTKGVKFTLYTTIAVVIGGLFELVPPFFLTKTVTPISTVKPYSALELAGRDTYQKEGCIGCHTQMVRPFKWEVDRFDPTKAYGRTGYSKGGEYVYDHPFLWGSKRTGPDLAHESQMLRSDEWHKNHLINPRTVGGVPNSVMPAYPWLFEASNKVDVEQVVANMKALKSIGVPYTEEDFANAPSLLKDKTEGEALVAYLQKLGRDSAELQKGMK</sequence>
<dbReference type="EMBL" id="RQFP01000008">
    <property type="protein sequence ID" value="TGK92811.1"/>
    <property type="molecule type" value="Genomic_DNA"/>
</dbReference>
<dbReference type="OrthoDB" id="9811395at2"/>
<keyword evidence="5" id="KW-0472">Membrane</keyword>
<dbReference type="EC" id="1.9.3.1" evidence="7"/>
<dbReference type="SUPFAM" id="SSF46626">
    <property type="entry name" value="Cytochrome c"/>
    <property type="match status" value="1"/>
</dbReference>
<dbReference type="InterPro" id="IPR036909">
    <property type="entry name" value="Cyt_c-like_dom_sf"/>
</dbReference>
<dbReference type="GO" id="GO:0046872">
    <property type="term" value="F:metal ion binding"/>
    <property type="evidence" value="ECO:0007669"/>
    <property type="project" value="UniProtKB-KW"/>
</dbReference>
<evidence type="ECO:0000256" key="4">
    <source>
        <dbReference type="PROSITE-ProRule" id="PRU00433"/>
    </source>
</evidence>
<dbReference type="InterPro" id="IPR003468">
    <property type="entry name" value="Cyt_c_oxidase_monohaem-su/FixO"/>
</dbReference>
<comment type="caution">
    <text evidence="7">The sequence shown here is derived from an EMBL/GenBank/DDBJ whole genome shotgun (WGS) entry which is preliminary data.</text>
</comment>
<dbReference type="PROSITE" id="PS51007">
    <property type="entry name" value="CYTC"/>
    <property type="match status" value="1"/>
</dbReference>
<dbReference type="GO" id="GO:0009055">
    <property type="term" value="F:electron transfer activity"/>
    <property type="evidence" value="ECO:0007669"/>
    <property type="project" value="InterPro"/>
</dbReference>
<dbReference type="GO" id="GO:0020037">
    <property type="term" value="F:heme binding"/>
    <property type="evidence" value="ECO:0007669"/>
    <property type="project" value="InterPro"/>
</dbReference>
<reference evidence="7" key="1">
    <citation type="journal article" date="2019" name="PLoS Negl. Trop. Dis.">
        <title>Revisiting the worldwide diversity of Leptospira species in the environment.</title>
        <authorList>
            <person name="Vincent A.T."/>
            <person name="Schiettekatte O."/>
            <person name="Bourhy P."/>
            <person name="Veyrier F.J."/>
            <person name="Picardeau M."/>
        </authorList>
    </citation>
    <scope>NUCLEOTIDE SEQUENCE [LARGE SCALE GENOMIC DNA]</scope>
    <source>
        <strain evidence="7">201800277</strain>
    </source>
</reference>
<evidence type="ECO:0000256" key="2">
    <source>
        <dbReference type="ARBA" id="ARBA00022723"/>
    </source>
</evidence>
<dbReference type="AlphaFoldDB" id="A0A2M9XXQ9"/>
<proteinExistence type="predicted"/>
<keyword evidence="7" id="KW-0560">Oxidoreductase</keyword>
<dbReference type="GO" id="GO:0016491">
    <property type="term" value="F:oxidoreductase activity"/>
    <property type="evidence" value="ECO:0007669"/>
    <property type="project" value="UniProtKB-KW"/>
</dbReference>